<evidence type="ECO:0000313" key="7">
    <source>
        <dbReference type="EMBL" id="KAK6161344.1"/>
    </source>
</evidence>
<dbReference type="Pfam" id="PF14226">
    <property type="entry name" value="DIOX_N"/>
    <property type="match status" value="1"/>
</dbReference>
<reference evidence="7 8" key="1">
    <citation type="journal article" date="2021" name="Comput. Struct. Biotechnol. J.">
        <title>De novo genome assembly of the potent medicinal plant Rehmannia glutinosa using nanopore technology.</title>
        <authorList>
            <person name="Ma L."/>
            <person name="Dong C."/>
            <person name="Song C."/>
            <person name="Wang X."/>
            <person name="Zheng X."/>
            <person name="Niu Y."/>
            <person name="Chen S."/>
            <person name="Feng W."/>
        </authorList>
    </citation>
    <scope>NUCLEOTIDE SEQUENCE [LARGE SCALE GENOMIC DNA]</scope>
    <source>
        <strain evidence="7">DH-2019</strain>
    </source>
</reference>
<evidence type="ECO:0000256" key="4">
    <source>
        <dbReference type="ARBA" id="ARBA00023004"/>
    </source>
</evidence>
<dbReference type="Pfam" id="PF03171">
    <property type="entry name" value="2OG-FeII_Oxy"/>
    <property type="match status" value="1"/>
</dbReference>
<proteinExistence type="inferred from homology"/>
<evidence type="ECO:0000256" key="5">
    <source>
        <dbReference type="RuleBase" id="RU003682"/>
    </source>
</evidence>
<keyword evidence="2 5" id="KW-0479">Metal-binding</keyword>
<dbReference type="PANTHER" id="PTHR10209">
    <property type="entry name" value="OXIDOREDUCTASE, 2OG-FE II OXYGENASE FAMILY PROTEIN"/>
    <property type="match status" value="1"/>
</dbReference>
<dbReference type="InterPro" id="IPR027443">
    <property type="entry name" value="IPNS-like_sf"/>
</dbReference>
<keyword evidence="3 5" id="KW-0560">Oxidoreductase</keyword>
<evidence type="ECO:0000256" key="3">
    <source>
        <dbReference type="ARBA" id="ARBA00023002"/>
    </source>
</evidence>
<dbReference type="Proteomes" id="UP001318860">
    <property type="component" value="Unassembled WGS sequence"/>
</dbReference>
<dbReference type="Gene3D" id="2.60.120.330">
    <property type="entry name" value="B-lactam Antibiotic, Isopenicillin N Synthase, Chain"/>
    <property type="match status" value="1"/>
</dbReference>
<keyword evidence="4 5" id="KW-0408">Iron</keyword>
<evidence type="ECO:0000256" key="2">
    <source>
        <dbReference type="ARBA" id="ARBA00022723"/>
    </source>
</evidence>
<comment type="caution">
    <text evidence="7">The sequence shown here is derived from an EMBL/GenBank/DDBJ whole genome shotgun (WGS) entry which is preliminary data.</text>
</comment>
<comment type="similarity">
    <text evidence="1 5">Belongs to the iron/ascorbate-dependent oxidoreductase family.</text>
</comment>
<dbReference type="InterPro" id="IPR005123">
    <property type="entry name" value="Oxoglu/Fe-dep_dioxygenase_dom"/>
</dbReference>
<dbReference type="PANTHER" id="PTHR10209:SF429">
    <property type="entry name" value="1-AMINOCYCLOPROPANE-1-CARBOXYLATE OXIDASE HOMOLOG 1-LIKE"/>
    <property type="match status" value="1"/>
</dbReference>
<evidence type="ECO:0000259" key="6">
    <source>
        <dbReference type="PROSITE" id="PS51471"/>
    </source>
</evidence>
<dbReference type="InterPro" id="IPR026992">
    <property type="entry name" value="DIOX_N"/>
</dbReference>
<evidence type="ECO:0000313" key="8">
    <source>
        <dbReference type="Proteomes" id="UP001318860"/>
    </source>
</evidence>
<dbReference type="EMBL" id="JABTTQ020000003">
    <property type="protein sequence ID" value="KAK6161344.1"/>
    <property type="molecule type" value="Genomic_DNA"/>
</dbReference>
<feature type="domain" description="Fe2OG dioxygenase" evidence="6">
    <location>
        <begin position="236"/>
        <end position="336"/>
    </location>
</feature>
<dbReference type="SUPFAM" id="SSF51197">
    <property type="entry name" value="Clavaminate synthase-like"/>
    <property type="match status" value="1"/>
</dbReference>
<gene>
    <name evidence="7" type="ORF">DH2020_004725</name>
</gene>
<dbReference type="PRINTS" id="PR00682">
    <property type="entry name" value="IPNSYNTHASE"/>
</dbReference>
<sequence>MAGEIDVSVDDQQYDRMEMLKAFDQTRAGVKGLLDSGLVKIPNIFVRPSEELTEESGYKNTTQLIQVPVIDLSDIQNANRRKQIVEKVRIASEKWGFFQVVNHGIPMAVLDGMIDGVRKFNEQGVEEKNKYYSRDLKRKVRFNSNYDLFSSKTANWRDTLAISFSDQINSEEEEGLPDSCRTYPLYSAEKNVIITKQEITLEYSKHVTVLGNNMLELLSEALGLKPDHLNKMECSKGHRFKFHYYPACPEPDLTLGTTKHSDIGFLTILLQNQISGLQVLHQGQWVNVEPIPGALVVNIGDLLQLVSNGKFISDTHRVVANCIGPRISVGCFFPGTISEVKVYGPIKELVSEENPAKYKEVLFTDYMMKFLNTGLDEYLGLDYYKL</sequence>
<protein>
    <recommendedName>
        <fullName evidence="6">Fe2OG dioxygenase domain-containing protein</fullName>
    </recommendedName>
</protein>
<keyword evidence="8" id="KW-1185">Reference proteome</keyword>
<evidence type="ECO:0000256" key="1">
    <source>
        <dbReference type="ARBA" id="ARBA00008056"/>
    </source>
</evidence>
<dbReference type="InterPro" id="IPR044861">
    <property type="entry name" value="IPNS-like_FE2OG_OXY"/>
</dbReference>
<dbReference type="PROSITE" id="PS51471">
    <property type="entry name" value="FE2OG_OXY"/>
    <property type="match status" value="1"/>
</dbReference>
<name>A0ABR0XQA5_REHGL</name>
<accession>A0ABR0XQA5</accession>
<organism evidence="7 8">
    <name type="scientific">Rehmannia glutinosa</name>
    <name type="common">Chinese foxglove</name>
    <dbReference type="NCBI Taxonomy" id="99300"/>
    <lineage>
        <taxon>Eukaryota</taxon>
        <taxon>Viridiplantae</taxon>
        <taxon>Streptophyta</taxon>
        <taxon>Embryophyta</taxon>
        <taxon>Tracheophyta</taxon>
        <taxon>Spermatophyta</taxon>
        <taxon>Magnoliopsida</taxon>
        <taxon>eudicotyledons</taxon>
        <taxon>Gunneridae</taxon>
        <taxon>Pentapetalae</taxon>
        <taxon>asterids</taxon>
        <taxon>lamiids</taxon>
        <taxon>Lamiales</taxon>
        <taxon>Orobanchaceae</taxon>
        <taxon>Rehmannieae</taxon>
        <taxon>Rehmannia</taxon>
    </lineage>
</organism>